<reference evidence="1" key="1">
    <citation type="submission" date="2021-03" db="EMBL/GenBank/DDBJ databases">
        <title>Evolutionary priming and transition to the ectomycorrhizal habit in an iconic lineage of mushroom-forming fungi: is preadaptation a requirement?</title>
        <authorList>
            <consortium name="DOE Joint Genome Institute"/>
            <person name="Looney B.P."/>
            <person name="Miyauchi S."/>
            <person name="Morin E."/>
            <person name="Drula E."/>
            <person name="Courty P.E."/>
            <person name="Chicoki N."/>
            <person name="Fauchery L."/>
            <person name="Kohler A."/>
            <person name="Kuo A."/>
            <person name="LaButti K."/>
            <person name="Pangilinan J."/>
            <person name="Lipzen A."/>
            <person name="Riley R."/>
            <person name="Andreopoulos W."/>
            <person name="He G."/>
            <person name="Johnson J."/>
            <person name="Barry K.W."/>
            <person name="Grigoriev I.V."/>
            <person name="Nagy L."/>
            <person name="Hibbett D."/>
            <person name="Henrissat B."/>
            <person name="Matheny P.B."/>
            <person name="Labbe J."/>
            <person name="Martin A.F."/>
        </authorList>
    </citation>
    <scope>NUCLEOTIDE SEQUENCE</scope>
    <source>
        <strain evidence="1">BPL698</strain>
    </source>
</reference>
<proteinExistence type="predicted"/>
<gene>
    <name evidence="1" type="ORF">F5148DRAFT_1224210</name>
</gene>
<accession>A0ACC0U215</accession>
<dbReference type="EMBL" id="JAGFNK010000235">
    <property type="protein sequence ID" value="KAI9456455.1"/>
    <property type="molecule type" value="Genomic_DNA"/>
</dbReference>
<comment type="caution">
    <text evidence="1">The sequence shown here is derived from an EMBL/GenBank/DDBJ whole genome shotgun (WGS) entry which is preliminary data.</text>
</comment>
<dbReference type="Proteomes" id="UP001207468">
    <property type="component" value="Unassembled WGS sequence"/>
</dbReference>
<name>A0ACC0U215_9AGAM</name>
<evidence type="ECO:0000313" key="2">
    <source>
        <dbReference type="Proteomes" id="UP001207468"/>
    </source>
</evidence>
<protein>
    <submittedName>
        <fullName evidence="1">Uncharacterized protein</fullName>
    </submittedName>
</protein>
<evidence type="ECO:0000313" key="1">
    <source>
        <dbReference type="EMBL" id="KAI9456455.1"/>
    </source>
</evidence>
<keyword evidence="2" id="KW-1185">Reference proteome</keyword>
<organism evidence="1 2">
    <name type="scientific">Russula earlei</name>
    <dbReference type="NCBI Taxonomy" id="71964"/>
    <lineage>
        <taxon>Eukaryota</taxon>
        <taxon>Fungi</taxon>
        <taxon>Dikarya</taxon>
        <taxon>Basidiomycota</taxon>
        <taxon>Agaricomycotina</taxon>
        <taxon>Agaricomycetes</taxon>
        <taxon>Russulales</taxon>
        <taxon>Russulaceae</taxon>
        <taxon>Russula</taxon>
    </lineage>
</organism>
<sequence length="314" mass="34531">MSWSSLPSTASKIVAQFSTTRCPSISTMPELSSALTFTTSKSAHEGELCDASRSSSSIASISSCSQFPAVLYCASCSAPFTPFELLHTRSLTRSPRRLPIPPSYTAPPPSPSHSNSNSPSSTPLLLPSGHPSSPPSSILSLPSTQHPPCSSQPRRPLPKMPKYPPLLEIPGDSSQTDKRSSTPTSPATSILSITLPQRPTDIEEIRRRSLSKLRRHLGNSIPPDLVPPRLDQDDASSNSSSDEDVYCDLPTVPITPECLSELRMAVSPILGKTAVEDHERTIKRFSRRWLREKKGRRWVEDDYNIILQRLRKLR</sequence>